<evidence type="ECO:0000256" key="1">
    <source>
        <dbReference type="ARBA" id="ARBA00005531"/>
    </source>
</evidence>
<evidence type="ECO:0000256" key="3">
    <source>
        <dbReference type="ARBA" id="ARBA00023315"/>
    </source>
</evidence>
<keyword evidence="3 7" id="KW-0012">Acyltransferase</keyword>
<evidence type="ECO:0000259" key="6">
    <source>
        <dbReference type="Pfam" id="PF02797"/>
    </source>
</evidence>
<evidence type="ECO:0000256" key="2">
    <source>
        <dbReference type="ARBA" id="ARBA00022679"/>
    </source>
</evidence>
<dbReference type="EC" id="2.3.1.-" evidence="7"/>
<dbReference type="Pfam" id="PF00195">
    <property type="entry name" value="Chal_sti_synt_N"/>
    <property type="match status" value="1"/>
</dbReference>
<dbReference type="InterPro" id="IPR016039">
    <property type="entry name" value="Thiolase-like"/>
</dbReference>
<organism evidence="7 8">
    <name type="scientific">Methylomusa anaerophila</name>
    <dbReference type="NCBI Taxonomy" id="1930071"/>
    <lineage>
        <taxon>Bacteria</taxon>
        <taxon>Bacillati</taxon>
        <taxon>Bacillota</taxon>
        <taxon>Negativicutes</taxon>
        <taxon>Selenomonadales</taxon>
        <taxon>Sporomusaceae</taxon>
        <taxon>Methylomusa</taxon>
    </lineage>
</organism>
<evidence type="ECO:0000313" key="7">
    <source>
        <dbReference type="EMBL" id="BBB92118.1"/>
    </source>
</evidence>
<dbReference type="EMBL" id="AP018449">
    <property type="protein sequence ID" value="BBB92118.1"/>
    <property type="molecule type" value="Genomic_DNA"/>
</dbReference>
<dbReference type="GO" id="GO:0030639">
    <property type="term" value="P:polyketide biosynthetic process"/>
    <property type="evidence" value="ECO:0007669"/>
    <property type="project" value="TreeGrafter"/>
</dbReference>
<dbReference type="CDD" id="cd00831">
    <property type="entry name" value="CHS_like"/>
    <property type="match status" value="1"/>
</dbReference>
<dbReference type="GO" id="GO:0016747">
    <property type="term" value="F:acyltransferase activity, transferring groups other than amino-acyl groups"/>
    <property type="evidence" value="ECO:0007669"/>
    <property type="project" value="InterPro"/>
</dbReference>
<dbReference type="InterPro" id="IPR011141">
    <property type="entry name" value="Polyketide_synthase_type-III"/>
</dbReference>
<dbReference type="PIRSF" id="PIRSF000451">
    <property type="entry name" value="PKS_III"/>
    <property type="match status" value="1"/>
</dbReference>
<dbReference type="OrthoDB" id="9786288at2"/>
<feature type="domain" description="Chalcone/stilbene synthase N-terminal" evidence="5">
    <location>
        <begin position="6"/>
        <end position="202"/>
    </location>
</feature>
<keyword evidence="8" id="KW-1185">Reference proteome</keyword>
<dbReference type="AlphaFoldDB" id="A0A348AM20"/>
<dbReference type="PANTHER" id="PTHR11877:SF99">
    <property type="entry name" value="1,3,6,8-TETRAHYDROXYNAPHTHALENE SYNTHASE"/>
    <property type="match status" value="1"/>
</dbReference>
<evidence type="ECO:0000256" key="4">
    <source>
        <dbReference type="PIRSR" id="PIRSR000451-1"/>
    </source>
</evidence>
<gene>
    <name evidence="7" type="ORF">MAMMFC1_02803</name>
</gene>
<evidence type="ECO:0000313" key="8">
    <source>
        <dbReference type="Proteomes" id="UP000276437"/>
    </source>
</evidence>
<dbReference type="RefSeq" id="WP_126309057.1">
    <property type="nucleotide sequence ID" value="NZ_AP018449.1"/>
</dbReference>
<feature type="active site" description="Acyl-thioester intermediate" evidence="4">
    <location>
        <position position="140"/>
    </location>
</feature>
<dbReference type="PANTHER" id="PTHR11877">
    <property type="entry name" value="HYDROXYMETHYLGLUTARYL-COA SYNTHASE"/>
    <property type="match status" value="1"/>
</dbReference>
<dbReference type="Pfam" id="PF02797">
    <property type="entry name" value="Chal_sti_synt_C"/>
    <property type="match status" value="1"/>
</dbReference>
<dbReference type="Gene3D" id="3.40.47.10">
    <property type="match status" value="2"/>
</dbReference>
<dbReference type="Proteomes" id="UP000276437">
    <property type="component" value="Chromosome"/>
</dbReference>
<keyword evidence="2 7" id="KW-0808">Transferase</keyword>
<protein>
    <submittedName>
        <fullName evidence="7">Alpha-pyrone synthesis polyketide synthase-like Pks11</fullName>
        <ecNumber evidence="7">2.3.1.-</ecNumber>
    </submittedName>
</protein>
<comment type="similarity">
    <text evidence="1">Belongs to the thiolase-like superfamily. Chalcone/stilbene synthases family.</text>
</comment>
<proteinExistence type="inferred from homology"/>
<sequence>MNQPQVRAVGTAVPPYALGQQDIKKAVSLLFRSIEHLERLLPVFENAAIKSRHLVQPIEWYAEQHSFAESNKIFENTALDLTEKASRQAMDKAGVSPEDIGMVIFVSSTGITTPTLDSKLVQKLGLAPHTHRLPIWGLGCAGGVAGLARAAQLAGSLQGKLVLLVTVELCSLTFQRHDYSKANLIGTSIFADGAAAAIVGPDGNGPVLYNSYSTLFPDTEDVMGWDLVESGLKVRFSRDIPNIVRKKLPELLAKAKKEWGIDPGSIGHYVVHPGGAKVLQAYSESLDIPDDKLKHAYDILANYGNMSSSSVLFVLDKFMTETKPTGEYGVMLTLGPGFSAEQVLFKW</sequence>
<accession>A0A348AM20</accession>
<dbReference type="SUPFAM" id="SSF53901">
    <property type="entry name" value="Thiolase-like"/>
    <property type="match status" value="1"/>
</dbReference>
<dbReference type="InterPro" id="IPR012328">
    <property type="entry name" value="Chalcone/stilbene_synt_C"/>
</dbReference>
<dbReference type="InterPro" id="IPR001099">
    <property type="entry name" value="Chalcone/stilbene_synt_N"/>
</dbReference>
<evidence type="ECO:0000259" key="5">
    <source>
        <dbReference type="Pfam" id="PF00195"/>
    </source>
</evidence>
<dbReference type="KEGG" id="mana:MAMMFC1_02803"/>
<reference evidence="7 8" key="1">
    <citation type="journal article" date="2018" name="Int. J. Syst. Evol. Microbiol.">
        <title>Methylomusa anaerophila gen. nov., sp. nov., an anaerobic methanol-utilizing bacterium isolated from a microbial fuel cell.</title>
        <authorList>
            <person name="Amano N."/>
            <person name="Yamamuro A."/>
            <person name="Miyahara M."/>
            <person name="Kouzuma A."/>
            <person name="Abe T."/>
            <person name="Watanabe K."/>
        </authorList>
    </citation>
    <scope>NUCLEOTIDE SEQUENCE [LARGE SCALE GENOMIC DNA]</scope>
    <source>
        <strain evidence="7 8">MMFC1</strain>
    </source>
</reference>
<name>A0A348AM20_9FIRM</name>
<feature type="domain" description="Chalcone/stilbene synthase C-terminal" evidence="6">
    <location>
        <begin position="210"/>
        <end position="346"/>
    </location>
</feature>